<dbReference type="SUPFAM" id="SSF51120">
    <property type="entry name" value="beta-Roll"/>
    <property type="match status" value="1"/>
</dbReference>
<dbReference type="Gene3D" id="3.40.50.1820">
    <property type="entry name" value="alpha/beta hydrolase"/>
    <property type="match status" value="1"/>
</dbReference>
<reference evidence="4" key="1">
    <citation type="submission" date="2015-07" db="EMBL/GenBank/DDBJ databases">
        <authorList>
            <person name="Rodrigo-Torres Lidia"/>
            <person name="Arahal R.David."/>
        </authorList>
    </citation>
    <scope>NUCLEOTIDE SEQUENCE [LARGE SCALE GENOMIC DNA]</scope>
    <source>
        <strain evidence="4">CECT 5112</strain>
    </source>
</reference>
<dbReference type="PROSITE" id="PS00330">
    <property type="entry name" value="HEMOLYSIN_CALCIUM"/>
    <property type="match status" value="3"/>
</dbReference>
<dbReference type="Proteomes" id="UP000053235">
    <property type="component" value="Unassembled WGS sequence"/>
</dbReference>
<keyword evidence="3" id="KW-0378">Hydrolase</keyword>
<dbReference type="RefSeq" id="WP_055670877.1">
    <property type="nucleotide sequence ID" value="NZ_CXWD01000004.1"/>
</dbReference>
<proteinExistence type="predicted"/>
<dbReference type="EC" id="3.1.1.3" evidence="3"/>
<dbReference type="InterPro" id="IPR018511">
    <property type="entry name" value="Hemolysin-typ_Ca-bd_CS"/>
</dbReference>
<keyword evidence="2" id="KW-0964">Secreted</keyword>
<dbReference type="Gene3D" id="2.150.10.10">
    <property type="entry name" value="Serralysin-like metalloprotease, C-terminal"/>
    <property type="match status" value="1"/>
</dbReference>
<dbReference type="PANTHER" id="PTHR38340:SF1">
    <property type="entry name" value="S-LAYER PROTEIN"/>
    <property type="match status" value="1"/>
</dbReference>
<name>A0A0M6ZUE1_9HYPH</name>
<gene>
    <name evidence="3" type="ORF">LAX5112_00957</name>
</gene>
<evidence type="ECO:0000256" key="2">
    <source>
        <dbReference type="ARBA" id="ARBA00022525"/>
    </source>
</evidence>
<comment type="subcellular location">
    <subcellularLocation>
        <location evidence="1">Secreted</location>
    </subcellularLocation>
</comment>
<keyword evidence="4" id="KW-1185">Reference proteome</keyword>
<dbReference type="InterPro" id="IPR050557">
    <property type="entry name" value="RTX_toxin/Mannuronan_C5-epim"/>
</dbReference>
<dbReference type="InterPro" id="IPR011049">
    <property type="entry name" value="Serralysin-like_metalloprot_C"/>
</dbReference>
<sequence>MGFFEYKGQEALGLVSHARDLMIYSYHGIEDILQPGNSEEAARQEIEAKGWTVLTPDDLGIPAADIDRNGTFQGETTQFKDAQADVLARFDETGAITQIGLAFRGTTGTIDNIISDTVGDVIDYLEFLSADPNYAFGAFPELMGAIKTLLESNGLTAADLIVTGHSLGGGAVTNMAERSDDFFDGFYKNADYIGFAAHYTPEDGATVLDSGAEVLSVDIENDPVPSVISEGHINLFGNDTDYEYETSNLVLFNDFYATPAYWDGGNITNLIAWTAHLPSNYEQVVEAIAGSEFYTEMSRDSVVIVSDLSDLTRGVVWVEDINPLFDPTGHQGDDAFILGSNKDDLLAGKSGKDAIEGFAGDDHLKGEGGADRLIGGAGNDTLEGGAGDDVIVGGAGADTLYGGAGADIFVFASGDGADEIEDFEVGIDKIDVSGAGVTQFSDLSITANGWWTDVRIAFGGETLRLDTGWRPSLPDLTAGDFLFA</sequence>
<dbReference type="EMBL" id="CXWD01000004">
    <property type="protein sequence ID" value="CTQ66409.1"/>
    <property type="molecule type" value="Genomic_DNA"/>
</dbReference>
<dbReference type="PRINTS" id="PR00313">
    <property type="entry name" value="CABNDNGRPT"/>
</dbReference>
<dbReference type="SUPFAM" id="SSF53474">
    <property type="entry name" value="alpha/beta-Hydrolases"/>
    <property type="match status" value="1"/>
</dbReference>
<evidence type="ECO:0000256" key="1">
    <source>
        <dbReference type="ARBA" id="ARBA00004613"/>
    </source>
</evidence>
<dbReference type="AlphaFoldDB" id="A0A0M6ZUE1"/>
<dbReference type="Pfam" id="PF00353">
    <property type="entry name" value="HemolysinCabind"/>
    <property type="match status" value="2"/>
</dbReference>
<dbReference type="GO" id="GO:0004806">
    <property type="term" value="F:triacylglycerol lipase activity"/>
    <property type="evidence" value="ECO:0007669"/>
    <property type="project" value="UniProtKB-EC"/>
</dbReference>
<dbReference type="PANTHER" id="PTHR38340">
    <property type="entry name" value="S-LAYER PROTEIN"/>
    <property type="match status" value="1"/>
</dbReference>
<protein>
    <submittedName>
        <fullName evidence="3">Lipase</fullName>
        <ecNumber evidence="3">3.1.1.3</ecNumber>
    </submittedName>
</protein>
<dbReference type="InterPro" id="IPR001343">
    <property type="entry name" value="Hemolysn_Ca-bd"/>
</dbReference>
<dbReference type="GO" id="GO:0005615">
    <property type="term" value="C:extracellular space"/>
    <property type="evidence" value="ECO:0007669"/>
    <property type="project" value="InterPro"/>
</dbReference>
<accession>A0A0M6ZUE1</accession>
<dbReference type="GO" id="GO:0005509">
    <property type="term" value="F:calcium ion binding"/>
    <property type="evidence" value="ECO:0007669"/>
    <property type="project" value="InterPro"/>
</dbReference>
<evidence type="ECO:0000313" key="4">
    <source>
        <dbReference type="Proteomes" id="UP000053235"/>
    </source>
</evidence>
<dbReference type="STRING" id="388408.LAX5112_00957"/>
<evidence type="ECO:0000313" key="3">
    <source>
        <dbReference type="EMBL" id="CTQ66409.1"/>
    </source>
</evidence>
<organism evidence="3 4">
    <name type="scientific">Roseibium alexandrii</name>
    <dbReference type="NCBI Taxonomy" id="388408"/>
    <lineage>
        <taxon>Bacteria</taxon>
        <taxon>Pseudomonadati</taxon>
        <taxon>Pseudomonadota</taxon>
        <taxon>Alphaproteobacteria</taxon>
        <taxon>Hyphomicrobiales</taxon>
        <taxon>Stappiaceae</taxon>
        <taxon>Roseibium</taxon>
    </lineage>
</organism>
<dbReference type="InterPro" id="IPR029058">
    <property type="entry name" value="AB_hydrolase_fold"/>
</dbReference>